<keyword evidence="4" id="KW-1185">Reference proteome</keyword>
<feature type="transmembrane region" description="Helical" evidence="2">
    <location>
        <begin position="146"/>
        <end position="168"/>
    </location>
</feature>
<dbReference type="GeneID" id="54479554"/>
<evidence type="ECO:0000256" key="1">
    <source>
        <dbReference type="SAM" id="MobiDB-lite"/>
    </source>
</evidence>
<keyword evidence="2" id="KW-0472">Membrane</keyword>
<gene>
    <name evidence="3" type="ORF">BDY17DRAFT_60423</name>
</gene>
<feature type="compositionally biased region" description="Polar residues" evidence="1">
    <location>
        <begin position="13"/>
        <end position="36"/>
    </location>
</feature>
<dbReference type="EMBL" id="MU001643">
    <property type="protein sequence ID" value="KAF2478848.1"/>
    <property type="molecule type" value="Genomic_DNA"/>
</dbReference>
<feature type="region of interest" description="Disordered" evidence="1">
    <location>
        <begin position="1"/>
        <end position="114"/>
    </location>
</feature>
<accession>A0A6A6PFU5</accession>
<evidence type="ECO:0000313" key="4">
    <source>
        <dbReference type="Proteomes" id="UP000799767"/>
    </source>
</evidence>
<organism evidence="3 4">
    <name type="scientific">Neohortaea acidophila</name>
    <dbReference type="NCBI Taxonomy" id="245834"/>
    <lineage>
        <taxon>Eukaryota</taxon>
        <taxon>Fungi</taxon>
        <taxon>Dikarya</taxon>
        <taxon>Ascomycota</taxon>
        <taxon>Pezizomycotina</taxon>
        <taxon>Dothideomycetes</taxon>
        <taxon>Dothideomycetidae</taxon>
        <taxon>Mycosphaerellales</taxon>
        <taxon>Teratosphaeriaceae</taxon>
        <taxon>Neohortaea</taxon>
    </lineage>
</organism>
<feature type="transmembrane region" description="Helical" evidence="2">
    <location>
        <begin position="245"/>
        <end position="262"/>
    </location>
</feature>
<dbReference type="AlphaFoldDB" id="A0A6A6PFU5"/>
<dbReference type="Proteomes" id="UP000799767">
    <property type="component" value="Unassembled WGS sequence"/>
</dbReference>
<dbReference type="RefSeq" id="XP_033585418.1">
    <property type="nucleotide sequence ID" value="XM_033738552.1"/>
</dbReference>
<keyword evidence="2" id="KW-0812">Transmembrane</keyword>
<feature type="transmembrane region" description="Helical" evidence="2">
    <location>
        <begin position="219"/>
        <end position="239"/>
    </location>
</feature>
<evidence type="ECO:0000313" key="3">
    <source>
        <dbReference type="EMBL" id="KAF2478848.1"/>
    </source>
</evidence>
<evidence type="ECO:0000256" key="2">
    <source>
        <dbReference type="SAM" id="Phobius"/>
    </source>
</evidence>
<protein>
    <submittedName>
        <fullName evidence="3">Uncharacterized protein</fullName>
    </submittedName>
</protein>
<proteinExistence type="predicted"/>
<keyword evidence="2" id="KW-1133">Transmembrane helix</keyword>
<name>A0A6A6PFU5_9PEZI</name>
<sequence length="272" mass="30434">MDRYSADSKAGTMLSSTLSRGFSNATLPSVSETSTLYAPPPQYSSSSSTRYSETYKAPEQQAGLEPAREAQPGLEHASQSQPEPSQFQPPRPQQRESSFPEDLPARPYKGQSQSSRAQLRSCYICSFWPSYSPRHNPDKKTRWRQVVMILLLIMATAFALFDTMILVFNTENQGYFAAAFVVLDVLLLWPLAWSLALIGDAVGPRKLFRFTVGRKFFDAVLFTAVALYVLFFILVWVAIFLWGFQIGWLVITLLIIAMGFVAKAPKHSPGDV</sequence>
<reference evidence="3" key="1">
    <citation type="journal article" date="2020" name="Stud. Mycol.">
        <title>101 Dothideomycetes genomes: a test case for predicting lifestyles and emergence of pathogens.</title>
        <authorList>
            <person name="Haridas S."/>
            <person name="Albert R."/>
            <person name="Binder M."/>
            <person name="Bloem J."/>
            <person name="Labutti K."/>
            <person name="Salamov A."/>
            <person name="Andreopoulos B."/>
            <person name="Baker S."/>
            <person name="Barry K."/>
            <person name="Bills G."/>
            <person name="Bluhm B."/>
            <person name="Cannon C."/>
            <person name="Castanera R."/>
            <person name="Culley D."/>
            <person name="Daum C."/>
            <person name="Ezra D."/>
            <person name="Gonzalez J."/>
            <person name="Henrissat B."/>
            <person name="Kuo A."/>
            <person name="Liang C."/>
            <person name="Lipzen A."/>
            <person name="Lutzoni F."/>
            <person name="Magnuson J."/>
            <person name="Mondo S."/>
            <person name="Nolan M."/>
            <person name="Ohm R."/>
            <person name="Pangilinan J."/>
            <person name="Park H.-J."/>
            <person name="Ramirez L."/>
            <person name="Alfaro M."/>
            <person name="Sun H."/>
            <person name="Tritt A."/>
            <person name="Yoshinaga Y."/>
            <person name="Zwiers L.-H."/>
            <person name="Turgeon B."/>
            <person name="Goodwin S."/>
            <person name="Spatafora J."/>
            <person name="Crous P."/>
            <person name="Grigoriev I."/>
        </authorList>
    </citation>
    <scope>NUCLEOTIDE SEQUENCE</scope>
    <source>
        <strain evidence="3">CBS 113389</strain>
    </source>
</reference>
<feature type="transmembrane region" description="Helical" evidence="2">
    <location>
        <begin position="174"/>
        <end position="198"/>
    </location>
</feature>